<dbReference type="Gene3D" id="3.60.21.10">
    <property type="match status" value="1"/>
</dbReference>
<dbReference type="RefSeq" id="WP_205723705.1">
    <property type="nucleotide sequence ID" value="NZ_CP070608.1"/>
</dbReference>
<sequence length="257" mass="29559">MLMIQFASDLHLEFPINREYLREYPLVPVADTLILAGDLLVLNDDGSVDDVYEPFLDRLSQDFEQVYAIPGNHEYYNGFDLNNSIGEFQLKLRDNITLLNNSSVVIDNHKVIFSTLWSYVPSSFRKNEFADFMRCKFKGEMLTTEGYNELHKRAKAYISVEIEDNPRQHEVIVITHHLPSFSLIDKQYLGSDLNAGFASMSDGLIHESKAIAWVYGHSHSNSLPKQIGDTMLYSNPLGYVHVENPKGFDRSRLIWNY</sequence>
<organism evidence="2 3">
    <name type="scientific">Fulvivirga lutea</name>
    <dbReference type="NCBI Taxonomy" id="2810512"/>
    <lineage>
        <taxon>Bacteria</taxon>
        <taxon>Pseudomonadati</taxon>
        <taxon>Bacteroidota</taxon>
        <taxon>Cytophagia</taxon>
        <taxon>Cytophagales</taxon>
        <taxon>Fulvivirgaceae</taxon>
        <taxon>Fulvivirga</taxon>
    </lineage>
</organism>
<evidence type="ECO:0000313" key="2">
    <source>
        <dbReference type="EMBL" id="QSE99194.1"/>
    </source>
</evidence>
<dbReference type="SUPFAM" id="SSF56300">
    <property type="entry name" value="Metallo-dependent phosphatases"/>
    <property type="match status" value="1"/>
</dbReference>
<dbReference type="PANTHER" id="PTHR37844">
    <property type="entry name" value="SER/THR PROTEIN PHOSPHATASE SUPERFAMILY (AFU_ORTHOLOGUE AFUA_1G14840)"/>
    <property type="match status" value="1"/>
</dbReference>
<protein>
    <submittedName>
        <fullName evidence="2">Metallophosphoesterase</fullName>
    </submittedName>
</protein>
<gene>
    <name evidence="2" type="ORF">JR347_08925</name>
</gene>
<evidence type="ECO:0000313" key="3">
    <source>
        <dbReference type="Proteomes" id="UP000662783"/>
    </source>
</evidence>
<accession>A0A974WII6</accession>
<evidence type="ECO:0000259" key="1">
    <source>
        <dbReference type="Pfam" id="PF00149"/>
    </source>
</evidence>
<dbReference type="AlphaFoldDB" id="A0A974WII6"/>
<reference evidence="2" key="1">
    <citation type="submission" date="2021-02" db="EMBL/GenBank/DDBJ databases">
        <title>Fulvivirga sp. S481 isolated from sea water.</title>
        <authorList>
            <person name="Bae S.S."/>
            <person name="Baek K."/>
        </authorList>
    </citation>
    <scope>NUCLEOTIDE SEQUENCE</scope>
    <source>
        <strain evidence="2">S481</strain>
    </source>
</reference>
<dbReference type="EMBL" id="CP070608">
    <property type="protein sequence ID" value="QSE99194.1"/>
    <property type="molecule type" value="Genomic_DNA"/>
</dbReference>
<proteinExistence type="predicted"/>
<dbReference type="Pfam" id="PF00149">
    <property type="entry name" value="Metallophos"/>
    <property type="match status" value="1"/>
</dbReference>
<dbReference type="GO" id="GO:0016787">
    <property type="term" value="F:hydrolase activity"/>
    <property type="evidence" value="ECO:0007669"/>
    <property type="project" value="InterPro"/>
</dbReference>
<dbReference type="InterPro" id="IPR004843">
    <property type="entry name" value="Calcineurin-like_PHP"/>
</dbReference>
<dbReference type="Proteomes" id="UP000662783">
    <property type="component" value="Chromosome"/>
</dbReference>
<keyword evidence="3" id="KW-1185">Reference proteome</keyword>
<name>A0A974WII6_9BACT</name>
<dbReference type="KEGG" id="fuv:JR347_08925"/>
<feature type="domain" description="Calcineurin-like phosphoesterase" evidence="1">
    <location>
        <begin position="6"/>
        <end position="220"/>
    </location>
</feature>
<dbReference type="InterPro" id="IPR029052">
    <property type="entry name" value="Metallo-depent_PP-like"/>
</dbReference>
<dbReference type="PANTHER" id="PTHR37844:SF1">
    <property type="entry name" value="CALCINEURIN-LIKE PHOSPHOESTERASE DOMAIN-CONTAINING PROTEIN"/>
    <property type="match status" value="1"/>
</dbReference>